<dbReference type="GO" id="GO:0005524">
    <property type="term" value="F:ATP binding"/>
    <property type="evidence" value="ECO:0007669"/>
    <property type="project" value="UniProtKB-KW"/>
</dbReference>
<dbReference type="SUPFAM" id="SSF52540">
    <property type="entry name" value="P-loop containing nucleoside triphosphate hydrolases"/>
    <property type="match status" value="2"/>
</dbReference>
<evidence type="ECO:0000256" key="8">
    <source>
        <dbReference type="ARBA" id="ARBA00023136"/>
    </source>
</evidence>
<dbReference type="Gene3D" id="1.20.1560.10">
    <property type="entry name" value="ABC transporter type 1, transmembrane domain"/>
    <property type="match status" value="2"/>
</dbReference>
<evidence type="ECO:0000313" key="14">
    <source>
        <dbReference type="Proteomes" id="UP001152747"/>
    </source>
</evidence>
<dbReference type="SMART" id="SM00382">
    <property type="entry name" value="AAA"/>
    <property type="match status" value="2"/>
</dbReference>
<dbReference type="InterPro" id="IPR003439">
    <property type="entry name" value="ABC_transporter-like_ATP-bd"/>
</dbReference>
<dbReference type="PROSITE" id="PS00211">
    <property type="entry name" value="ABC_TRANSPORTER_1"/>
    <property type="match status" value="2"/>
</dbReference>
<name>A0A9P1J050_9PELO</name>
<evidence type="ECO:0000256" key="10">
    <source>
        <dbReference type="SAM" id="Phobius"/>
    </source>
</evidence>
<evidence type="ECO:0000256" key="9">
    <source>
        <dbReference type="SAM" id="MobiDB-lite"/>
    </source>
</evidence>
<dbReference type="GO" id="GO:0090374">
    <property type="term" value="P:oligopeptide export from mitochondrion"/>
    <property type="evidence" value="ECO:0007669"/>
    <property type="project" value="TreeGrafter"/>
</dbReference>
<dbReference type="GO" id="GO:0009636">
    <property type="term" value="P:response to toxic substance"/>
    <property type="evidence" value="ECO:0007669"/>
    <property type="project" value="UniProtKB-ARBA"/>
</dbReference>
<keyword evidence="6" id="KW-0067">ATP-binding</keyword>
<dbReference type="FunFam" id="1.20.1560.10:FF:000146">
    <property type="entry name" value="p-GlycoProtein related"/>
    <property type="match status" value="1"/>
</dbReference>
<dbReference type="Gene3D" id="3.40.50.300">
    <property type="entry name" value="P-loop containing nucleotide triphosphate hydrolases"/>
    <property type="match status" value="2"/>
</dbReference>
<dbReference type="PANTHER" id="PTHR43394">
    <property type="entry name" value="ATP-DEPENDENT PERMEASE MDL1, MITOCHONDRIAL"/>
    <property type="match status" value="1"/>
</dbReference>
<evidence type="ECO:0000256" key="5">
    <source>
        <dbReference type="ARBA" id="ARBA00022741"/>
    </source>
</evidence>
<feature type="transmembrane region" description="Helical" evidence="10">
    <location>
        <begin position="320"/>
        <end position="348"/>
    </location>
</feature>
<evidence type="ECO:0000313" key="13">
    <source>
        <dbReference type="EMBL" id="CAI5455644.1"/>
    </source>
</evidence>
<dbReference type="InterPro" id="IPR011527">
    <property type="entry name" value="ABC1_TM_dom"/>
</dbReference>
<dbReference type="FunFam" id="1.20.1560.10:FF:000087">
    <property type="entry name" value="p-GlycoProtein related"/>
    <property type="match status" value="1"/>
</dbReference>
<feature type="transmembrane region" description="Helical" evidence="10">
    <location>
        <begin position="217"/>
        <end position="237"/>
    </location>
</feature>
<feature type="transmembrane region" description="Helical" evidence="10">
    <location>
        <begin position="93"/>
        <end position="117"/>
    </location>
</feature>
<gene>
    <name evidence="13" type="ORF">CAMP_LOCUS18281</name>
</gene>
<feature type="domain" description="ABC transmembrane type-1" evidence="12">
    <location>
        <begin position="97"/>
        <end position="385"/>
    </location>
</feature>
<dbReference type="Pfam" id="PF00005">
    <property type="entry name" value="ABC_tran"/>
    <property type="match status" value="2"/>
</dbReference>
<feature type="transmembrane region" description="Helical" evidence="10">
    <location>
        <begin position="981"/>
        <end position="1007"/>
    </location>
</feature>
<evidence type="ECO:0000256" key="2">
    <source>
        <dbReference type="ARBA" id="ARBA00007577"/>
    </source>
</evidence>
<dbReference type="InterPro" id="IPR027417">
    <property type="entry name" value="P-loop_NTPase"/>
</dbReference>
<dbReference type="InterPro" id="IPR017871">
    <property type="entry name" value="ABC_transporter-like_CS"/>
</dbReference>
<feature type="transmembrane region" description="Helical" evidence="10">
    <location>
        <begin position="360"/>
        <end position="384"/>
    </location>
</feature>
<feature type="transmembrane region" description="Helical" evidence="10">
    <location>
        <begin position="797"/>
        <end position="823"/>
    </location>
</feature>
<feature type="transmembrane region" description="Helical" evidence="10">
    <location>
        <begin position="902"/>
        <end position="922"/>
    </location>
</feature>
<dbReference type="InterPro" id="IPR036640">
    <property type="entry name" value="ABC1_TM_sf"/>
</dbReference>
<organism evidence="13 14">
    <name type="scientific">Caenorhabditis angaria</name>
    <dbReference type="NCBI Taxonomy" id="860376"/>
    <lineage>
        <taxon>Eukaryota</taxon>
        <taxon>Metazoa</taxon>
        <taxon>Ecdysozoa</taxon>
        <taxon>Nematoda</taxon>
        <taxon>Chromadorea</taxon>
        <taxon>Rhabditida</taxon>
        <taxon>Rhabditina</taxon>
        <taxon>Rhabditomorpha</taxon>
        <taxon>Rhabditoidea</taxon>
        <taxon>Rhabditidae</taxon>
        <taxon>Peloderinae</taxon>
        <taxon>Caenorhabditis</taxon>
    </lineage>
</organism>
<keyword evidence="7 10" id="KW-1133">Transmembrane helix</keyword>
<keyword evidence="14" id="KW-1185">Reference proteome</keyword>
<dbReference type="EMBL" id="CANHGI010000006">
    <property type="protein sequence ID" value="CAI5455644.1"/>
    <property type="molecule type" value="Genomic_DNA"/>
</dbReference>
<feature type="domain" description="ABC transmembrane type-1" evidence="12">
    <location>
        <begin position="753"/>
        <end position="1042"/>
    </location>
</feature>
<dbReference type="GO" id="GO:0016887">
    <property type="term" value="F:ATP hydrolysis activity"/>
    <property type="evidence" value="ECO:0007669"/>
    <property type="project" value="InterPro"/>
</dbReference>
<dbReference type="FunFam" id="3.40.50.300:FF:001370">
    <property type="entry name" value="p-GlycoProtein related"/>
    <property type="match status" value="2"/>
</dbReference>
<feature type="transmembrane region" description="Helical" evidence="10">
    <location>
        <begin position="243"/>
        <end position="261"/>
    </location>
</feature>
<feature type="region of interest" description="Disordered" evidence="9">
    <location>
        <begin position="1"/>
        <end position="21"/>
    </location>
</feature>
<dbReference type="CDD" id="cd18577">
    <property type="entry name" value="ABC_6TM_Pgp_ABCB1_D1_like"/>
    <property type="match status" value="1"/>
</dbReference>
<evidence type="ECO:0000259" key="11">
    <source>
        <dbReference type="PROSITE" id="PS50893"/>
    </source>
</evidence>
<dbReference type="GO" id="GO:0005743">
    <property type="term" value="C:mitochondrial inner membrane"/>
    <property type="evidence" value="ECO:0007669"/>
    <property type="project" value="TreeGrafter"/>
</dbReference>
<evidence type="ECO:0000259" key="12">
    <source>
        <dbReference type="PROSITE" id="PS50929"/>
    </source>
</evidence>
<keyword evidence="4" id="KW-0677">Repeat</keyword>
<evidence type="ECO:0000256" key="1">
    <source>
        <dbReference type="ARBA" id="ARBA00004141"/>
    </source>
</evidence>
<feature type="domain" description="ABC transporter" evidence="11">
    <location>
        <begin position="420"/>
        <end position="656"/>
    </location>
</feature>
<dbReference type="CDD" id="cd03249">
    <property type="entry name" value="ABC_MTABC3_MDL1_MDL2"/>
    <property type="match status" value="2"/>
</dbReference>
<proteinExistence type="inferred from homology"/>
<keyword evidence="8 10" id="KW-0472">Membrane</keyword>
<evidence type="ECO:0000256" key="6">
    <source>
        <dbReference type="ARBA" id="ARBA00022840"/>
    </source>
</evidence>
<accession>A0A9P1J050</accession>
<dbReference type="PROSITE" id="PS50893">
    <property type="entry name" value="ABC_TRANSPORTER_2"/>
    <property type="match status" value="2"/>
</dbReference>
<dbReference type="Proteomes" id="UP001152747">
    <property type="component" value="Unassembled WGS sequence"/>
</dbReference>
<feature type="transmembrane region" description="Helical" evidence="10">
    <location>
        <begin position="143"/>
        <end position="163"/>
    </location>
</feature>
<comment type="similarity">
    <text evidence="2">Belongs to the ABC transporter superfamily. ABCB family. Multidrug resistance exporter (TC 3.A.1.201) subfamily.</text>
</comment>
<evidence type="ECO:0000256" key="7">
    <source>
        <dbReference type="ARBA" id="ARBA00022989"/>
    </source>
</evidence>
<dbReference type="PANTHER" id="PTHR43394:SF27">
    <property type="entry name" value="ATP-DEPENDENT TRANSLOCASE ABCB1-LIKE"/>
    <property type="match status" value="1"/>
</dbReference>
<feature type="transmembrane region" description="Helical" evidence="10">
    <location>
        <begin position="1019"/>
        <end position="1037"/>
    </location>
</feature>
<comment type="subcellular location">
    <subcellularLocation>
        <location evidence="1">Membrane</location>
        <topology evidence="1">Multi-pass membrane protein</topology>
    </subcellularLocation>
</comment>
<protein>
    <submittedName>
        <fullName evidence="13">Uncharacterized protein</fullName>
    </submittedName>
</protein>
<reference evidence="13" key="1">
    <citation type="submission" date="2022-11" db="EMBL/GenBank/DDBJ databases">
        <authorList>
            <person name="Kikuchi T."/>
        </authorList>
    </citation>
    <scope>NUCLEOTIDE SEQUENCE</scope>
    <source>
        <strain evidence="13">PS1010</strain>
    </source>
</reference>
<evidence type="ECO:0000256" key="4">
    <source>
        <dbReference type="ARBA" id="ARBA00022737"/>
    </source>
</evidence>
<dbReference type="InterPro" id="IPR003593">
    <property type="entry name" value="AAA+_ATPase"/>
</dbReference>
<feature type="transmembrane region" description="Helical" evidence="10">
    <location>
        <begin position="749"/>
        <end position="777"/>
    </location>
</feature>
<dbReference type="CDD" id="cd18578">
    <property type="entry name" value="ABC_6TM_Pgp_ABCB1_D2_like"/>
    <property type="match status" value="1"/>
</dbReference>
<dbReference type="SUPFAM" id="SSF90123">
    <property type="entry name" value="ABC transporter transmembrane region"/>
    <property type="match status" value="2"/>
</dbReference>
<dbReference type="InterPro" id="IPR039421">
    <property type="entry name" value="Type_1_exporter"/>
</dbReference>
<feature type="transmembrane region" description="Helical" evidence="10">
    <location>
        <begin position="877"/>
        <end position="896"/>
    </location>
</feature>
<sequence length="1316" mass="146740">MPENDQNHNRDRDERHSERSTVRALPALAISEPKPTGTPITFQDDIKSIYAPNLSGFEIFWNYLFCKSKKKQEEPEDVVSLFGLFRYAKPWDYFLLFIGIICAGISGTSQPVLAVVAGRTTNVLIVYSPRTKEFRDKANENTYIFLGIGIFILITNWIQYMCFKQVAMRIMAQIRHRYIFAILRQNAGWFDKNHSGEISTKLNDSMDRIFEGIGDKFGLLIRGCFMLAASIVVAYIYEWRLASMLLGVAPCCIFSMVFLSMKMRSTTIKEMVGVAKAGSIAEESLMGVRTVQAFNGQEEMVKRYSDELNKGRKIAIWKGFWSGLFGGIFFFFLFAFQGTGFLYGAYLIKVGIIKSPGDCFTVIMSMLMGSYFMGLIAPHAMILLNARVAAASIYKTIDRVPKIDVYSKKGSKPDNIVGRVTFENVHFRYPTRPEAKILNGLNLTVEPGTSVALVGHSGCGKSTSVGLLTRLYEPEGGNVSIDGVDVRDINLEYLRNIIGIVQQEPILFNDTIHNNLLIGNPNATREQMIEVCKMANAHDFIIKTPKGYDTLIGDGGVQLSGGQKQRVAIARTLIRNPKVLLLDEATSALDAQSESIVQSALNNAAKGRTTIMIAHRLSTIREADKIVYFDKGVIVESGTHQELVQLQGKYFDLVKAQQFQADPEATEEFEEEEIDLNAPTIASGRTSRFSSFTGSHVSGSEAFKRGSMRSSRQDAENDVFAEEVRKVMEKDGQITATVADVFKHAQGNYIYLFLGVVCGLIRGLELTAFALLFAWVFEGFQFIRTGDYGAMMHRMAIAVIPYSLTGLGCLIFQFLSSIFFAIVSENLSLRFRVQSFRSLLYQDASFFDNPAHAPGKLITRLATDAPNVKAIVDTRMLHVLFGVSAIIGNIVVAFVYCWYLGILGTALIVFLAVVMIGLAYKITLLNMEQVKNDEAGRIAIEIIENVKTIQLLTRTQTFYEHYEQSSKKQKKSEFRKALYEAFNYTFTQSFMYFMMCFVFSTGIRIIYQGNKSPQDTFQGIIAMLLAAMAVMNSAQFFPEFVRANSSAGLMFNIIYRKPKTGDVMEGTKPEVRGNILFEDVKFSYPQRPLQPIMKGLQFTALRGQTVALVGPSGSGKSTCIGMLERFYDVTGGILRIDGADIRSLSLHHLRTQMALVGQEPRLFAGTIRENVCLGLENVPLEKINQALELANANRFLANLPEGIDTDVGEKGSKLSGGQKQRIAIARALVRDPKILLLDEATSALDSESEKAVQLALDRAREGRTCVTIAHRLSSIQNSDLIVYIENGKVQEAGNHKQLMQKKGKYHNLIQKQDLAV</sequence>
<keyword evidence="3 10" id="KW-0812">Transmembrane</keyword>
<keyword evidence="5" id="KW-0547">Nucleotide-binding</keyword>
<evidence type="ECO:0000256" key="3">
    <source>
        <dbReference type="ARBA" id="ARBA00022692"/>
    </source>
</evidence>
<dbReference type="OrthoDB" id="6500128at2759"/>
<comment type="caution">
    <text evidence="13">The sequence shown here is derived from an EMBL/GenBank/DDBJ whole genome shotgun (WGS) entry which is preliminary data.</text>
</comment>
<dbReference type="Pfam" id="PF00664">
    <property type="entry name" value="ABC_membrane"/>
    <property type="match status" value="2"/>
</dbReference>
<dbReference type="GO" id="GO:0015421">
    <property type="term" value="F:ABC-type oligopeptide transporter activity"/>
    <property type="evidence" value="ECO:0007669"/>
    <property type="project" value="TreeGrafter"/>
</dbReference>
<feature type="domain" description="ABC transporter" evidence="11">
    <location>
        <begin position="1075"/>
        <end position="1311"/>
    </location>
</feature>
<dbReference type="PROSITE" id="PS50929">
    <property type="entry name" value="ABC_TM1F"/>
    <property type="match status" value="2"/>
</dbReference>